<reference evidence="2" key="1">
    <citation type="submission" date="2019-12" db="EMBL/GenBank/DDBJ databases">
        <title>Genome sequencing and annotation of Brassica cretica.</title>
        <authorList>
            <person name="Studholme D.J."/>
            <person name="Sarris P."/>
        </authorList>
    </citation>
    <scope>NUCLEOTIDE SEQUENCE</scope>
    <source>
        <strain evidence="2">PFS-109/04</strain>
        <tissue evidence="2">Leaf</tissue>
    </source>
</reference>
<organism evidence="2 3">
    <name type="scientific">Brassica cretica</name>
    <name type="common">Mustard</name>
    <dbReference type="NCBI Taxonomy" id="69181"/>
    <lineage>
        <taxon>Eukaryota</taxon>
        <taxon>Viridiplantae</taxon>
        <taxon>Streptophyta</taxon>
        <taxon>Embryophyta</taxon>
        <taxon>Tracheophyta</taxon>
        <taxon>Spermatophyta</taxon>
        <taxon>Magnoliopsida</taxon>
        <taxon>eudicotyledons</taxon>
        <taxon>Gunneridae</taxon>
        <taxon>Pentapetalae</taxon>
        <taxon>rosids</taxon>
        <taxon>malvids</taxon>
        <taxon>Brassicales</taxon>
        <taxon>Brassicaceae</taxon>
        <taxon>Brassiceae</taxon>
        <taxon>Brassica</taxon>
    </lineage>
</organism>
<gene>
    <name evidence="2" type="ORF">F2Q69_00050598</name>
</gene>
<accession>A0A8S9PQ73</accession>
<dbReference type="EMBL" id="QGKX02001347">
    <property type="protein sequence ID" value="KAF3524135.1"/>
    <property type="molecule type" value="Genomic_DNA"/>
</dbReference>
<evidence type="ECO:0000313" key="3">
    <source>
        <dbReference type="Proteomes" id="UP000712600"/>
    </source>
</evidence>
<feature type="compositionally biased region" description="Basic and acidic residues" evidence="1">
    <location>
        <begin position="1"/>
        <end position="56"/>
    </location>
</feature>
<evidence type="ECO:0000313" key="2">
    <source>
        <dbReference type="EMBL" id="KAF3524135.1"/>
    </source>
</evidence>
<proteinExistence type="predicted"/>
<sequence length="83" mass="10493">MHSQEHNNRLPFDFKRDTERELCRLEENHRERGRREEPPEETSPMRDTEGDVVDERHRRRRRREESPKETSNRARERERERER</sequence>
<feature type="compositionally biased region" description="Basic and acidic residues" evidence="1">
    <location>
        <begin position="63"/>
        <end position="83"/>
    </location>
</feature>
<name>A0A8S9PQ73_BRACR</name>
<feature type="region of interest" description="Disordered" evidence="1">
    <location>
        <begin position="1"/>
        <end position="83"/>
    </location>
</feature>
<comment type="caution">
    <text evidence="2">The sequence shown here is derived from an EMBL/GenBank/DDBJ whole genome shotgun (WGS) entry which is preliminary data.</text>
</comment>
<evidence type="ECO:0000256" key="1">
    <source>
        <dbReference type="SAM" id="MobiDB-lite"/>
    </source>
</evidence>
<protein>
    <submittedName>
        <fullName evidence="2">Uncharacterized protein</fullName>
    </submittedName>
</protein>
<dbReference type="Proteomes" id="UP000712600">
    <property type="component" value="Unassembled WGS sequence"/>
</dbReference>
<dbReference type="AlphaFoldDB" id="A0A8S9PQ73"/>